<organism evidence="1">
    <name type="scientific">marine metagenome</name>
    <dbReference type="NCBI Taxonomy" id="408172"/>
    <lineage>
        <taxon>unclassified sequences</taxon>
        <taxon>metagenomes</taxon>
        <taxon>ecological metagenomes</taxon>
    </lineage>
</organism>
<dbReference type="EMBL" id="UINC01176362">
    <property type="protein sequence ID" value="SVD83451.1"/>
    <property type="molecule type" value="Genomic_DNA"/>
</dbReference>
<protein>
    <submittedName>
        <fullName evidence="1">Uncharacterized protein</fullName>
    </submittedName>
</protein>
<gene>
    <name evidence="1" type="ORF">METZ01_LOCUS436305</name>
</gene>
<feature type="non-terminal residue" evidence="1">
    <location>
        <position position="85"/>
    </location>
</feature>
<proteinExistence type="predicted"/>
<feature type="non-terminal residue" evidence="1">
    <location>
        <position position="1"/>
    </location>
</feature>
<name>A0A382YKC8_9ZZZZ</name>
<sequence>VEEYHGHRRLAGHLGVDHELVFELVDEEDVGDGDGDFIGHAFEKLGAESVMKMKGFGTAKRYGSDHGALRHNRNKRFRFYIIVPV</sequence>
<accession>A0A382YKC8</accession>
<dbReference type="AlphaFoldDB" id="A0A382YKC8"/>
<reference evidence="1" key="1">
    <citation type="submission" date="2018-05" db="EMBL/GenBank/DDBJ databases">
        <authorList>
            <person name="Lanie J.A."/>
            <person name="Ng W.-L."/>
            <person name="Kazmierczak K.M."/>
            <person name="Andrzejewski T.M."/>
            <person name="Davidsen T.M."/>
            <person name="Wayne K.J."/>
            <person name="Tettelin H."/>
            <person name="Glass J.I."/>
            <person name="Rusch D."/>
            <person name="Podicherti R."/>
            <person name="Tsui H.-C.T."/>
            <person name="Winkler M.E."/>
        </authorList>
    </citation>
    <scope>NUCLEOTIDE SEQUENCE</scope>
</reference>
<evidence type="ECO:0000313" key="1">
    <source>
        <dbReference type="EMBL" id="SVD83451.1"/>
    </source>
</evidence>